<keyword evidence="2" id="KW-1185">Reference proteome</keyword>
<gene>
    <name evidence="1" type="ORF">HNR39_002547</name>
</gene>
<name>A0A840RSD3_9BURK</name>
<comment type="caution">
    <text evidence="1">The sequence shown here is derived from an EMBL/GenBank/DDBJ whole genome shotgun (WGS) entry which is preliminary data.</text>
</comment>
<evidence type="ECO:0000313" key="2">
    <source>
        <dbReference type="Proteomes" id="UP000571084"/>
    </source>
</evidence>
<organism evidence="1 2">
    <name type="scientific">Glaciimonas immobilis</name>
    <dbReference type="NCBI Taxonomy" id="728004"/>
    <lineage>
        <taxon>Bacteria</taxon>
        <taxon>Pseudomonadati</taxon>
        <taxon>Pseudomonadota</taxon>
        <taxon>Betaproteobacteria</taxon>
        <taxon>Burkholderiales</taxon>
        <taxon>Oxalobacteraceae</taxon>
        <taxon>Glaciimonas</taxon>
    </lineage>
</organism>
<reference evidence="1 2" key="1">
    <citation type="submission" date="2020-08" db="EMBL/GenBank/DDBJ databases">
        <title>Genomic Encyclopedia of Type Strains, Phase IV (KMG-IV): sequencing the most valuable type-strain genomes for metagenomic binning, comparative biology and taxonomic classification.</title>
        <authorList>
            <person name="Goeker M."/>
        </authorList>
    </citation>
    <scope>NUCLEOTIDE SEQUENCE [LARGE SCALE GENOMIC DNA]</scope>
    <source>
        <strain evidence="1 2">DSM 23240</strain>
    </source>
</reference>
<evidence type="ECO:0000313" key="1">
    <source>
        <dbReference type="EMBL" id="MBB5200705.1"/>
    </source>
</evidence>
<dbReference type="EMBL" id="JACHHQ010000005">
    <property type="protein sequence ID" value="MBB5200705.1"/>
    <property type="molecule type" value="Genomic_DNA"/>
</dbReference>
<proteinExistence type="predicted"/>
<protein>
    <submittedName>
        <fullName evidence="1">Uncharacterized protein</fullName>
    </submittedName>
</protein>
<sequence length="45" mass="5242">MSSSRTLCAYANTLDKHLIETCPKRNFQNLYNETDFTFFSPADCF</sequence>
<dbReference type="AlphaFoldDB" id="A0A840RSD3"/>
<dbReference type="Proteomes" id="UP000571084">
    <property type="component" value="Unassembled WGS sequence"/>
</dbReference>
<accession>A0A840RSD3</accession>